<keyword evidence="3" id="KW-1185">Reference proteome</keyword>
<feature type="region of interest" description="Disordered" evidence="1">
    <location>
        <begin position="351"/>
        <end position="371"/>
    </location>
</feature>
<proteinExistence type="predicted"/>
<evidence type="ECO:0000313" key="3">
    <source>
        <dbReference type="Proteomes" id="UP000245647"/>
    </source>
</evidence>
<reference evidence="2 3" key="1">
    <citation type="submission" date="2018-04" db="EMBL/GenBank/DDBJ databases">
        <title>Pedobacter chongqingensis sp. nov., isolated from a rottenly hemp rope.</title>
        <authorList>
            <person name="Cai Y."/>
        </authorList>
    </citation>
    <scope>NUCLEOTIDE SEQUENCE [LARGE SCALE GENOMIC DNA]</scope>
    <source>
        <strain evidence="2 3">FJ4-8</strain>
    </source>
</reference>
<dbReference type="AlphaFoldDB" id="A0A2U2PBU1"/>
<protein>
    <submittedName>
        <fullName evidence="2">Uncharacterized protein</fullName>
    </submittedName>
</protein>
<comment type="caution">
    <text evidence="2">The sequence shown here is derived from an EMBL/GenBank/DDBJ whole genome shotgun (WGS) entry which is preliminary data.</text>
</comment>
<evidence type="ECO:0000256" key="1">
    <source>
        <dbReference type="SAM" id="MobiDB-lite"/>
    </source>
</evidence>
<organism evidence="2 3">
    <name type="scientific">Pararcticibacter amylolyticus</name>
    <dbReference type="NCBI Taxonomy" id="2173175"/>
    <lineage>
        <taxon>Bacteria</taxon>
        <taxon>Pseudomonadati</taxon>
        <taxon>Bacteroidota</taxon>
        <taxon>Sphingobacteriia</taxon>
        <taxon>Sphingobacteriales</taxon>
        <taxon>Sphingobacteriaceae</taxon>
        <taxon>Pararcticibacter</taxon>
    </lineage>
</organism>
<evidence type="ECO:0000313" key="2">
    <source>
        <dbReference type="EMBL" id="PWG78589.1"/>
    </source>
</evidence>
<sequence length="371" mass="41352">MSDMMNTLLAQITDLDRLSSINHDTSQVSTVYSTIKGNLEACNIGQYGDDKPIPQDLATYKGDGSQDDHQSLADAFQNLKSQVKGYKGDLVDAIGDIEGYLDPNTNDIASRAEALPAYIGSAQVHITLYQIYMGFFATQNTSKEDRLAEMRLYIIKLKQYTYWAISTMNDICAWINSSRLSLISPVSYCINIGPLSLVLAYGVTFTDKNETKVPNWVSPVGPNQDEQSETLGIDRDLYLWPTGESAYPYVPEVAGETVTGHDKINDIFVTVRYLTEDIVTNDYATWVKDIMDDIAYPQAVTHIKIDHESYIQAAIQEQQVKYHFTMSTSFKTNHVDLWMNTMQSYNHNLPDSSKVPGIADLPSASSSPGNS</sequence>
<name>A0A2U2PBU1_9SPHI</name>
<accession>A0A2U2PBU1</accession>
<gene>
    <name evidence="2" type="ORF">DDR33_21745</name>
</gene>
<dbReference type="EMBL" id="QEAS01000023">
    <property type="protein sequence ID" value="PWG78589.1"/>
    <property type="molecule type" value="Genomic_DNA"/>
</dbReference>
<dbReference type="Proteomes" id="UP000245647">
    <property type="component" value="Unassembled WGS sequence"/>
</dbReference>